<protein>
    <submittedName>
        <fullName evidence="2">Uncharacterized protein</fullName>
    </submittedName>
</protein>
<name>A0AAV7RYK7_PLEWA</name>
<dbReference type="EMBL" id="JANPWB010000009">
    <property type="protein sequence ID" value="KAJ1156761.1"/>
    <property type="molecule type" value="Genomic_DNA"/>
</dbReference>
<accession>A0AAV7RYK7</accession>
<organism evidence="2 3">
    <name type="scientific">Pleurodeles waltl</name>
    <name type="common">Iberian ribbed newt</name>
    <dbReference type="NCBI Taxonomy" id="8319"/>
    <lineage>
        <taxon>Eukaryota</taxon>
        <taxon>Metazoa</taxon>
        <taxon>Chordata</taxon>
        <taxon>Craniata</taxon>
        <taxon>Vertebrata</taxon>
        <taxon>Euteleostomi</taxon>
        <taxon>Amphibia</taxon>
        <taxon>Batrachia</taxon>
        <taxon>Caudata</taxon>
        <taxon>Salamandroidea</taxon>
        <taxon>Salamandridae</taxon>
        <taxon>Pleurodelinae</taxon>
        <taxon>Pleurodeles</taxon>
    </lineage>
</organism>
<keyword evidence="1" id="KW-1133">Transmembrane helix</keyword>
<proteinExistence type="predicted"/>
<reference evidence="2" key="1">
    <citation type="journal article" date="2022" name="bioRxiv">
        <title>Sequencing and chromosome-scale assembly of the giantPleurodeles waltlgenome.</title>
        <authorList>
            <person name="Brown T."/>
            <person name="Elewa A."/>
            <person name="Iarovenko S."/>
            <person name="Subramanian E."/>
            <person name="Araus A.J."/>
            <person name="Petzold A."/>
            <person name="Susuki M."/>
            <person name="Suzuki K.-i.T."/>
            <person name="Hayashi T."/>
            <person name="Toyoda A."/>
            <person name="Oliveira C."/>
            <person name="Osipova E."/>
            <person name="Leigh N.D."/>
            <person name="Simon A."/>
            <person name="Yun M.H."/>
        </authorList>
    </citation>
    <scope>NUCLEOTIDE SEQUENCE</scope>
    <source>
        <strain evidence="2">20211129_DDA</strain>
        <tissue evidence="2">Liver</tissue>
    </source>
</reference>
<keyword evidence="3" id="KW-1185">Reference proteome</keyword>
<sequence>MRGHTWRLCLRSGNWRQSQERTVPSNRKKNRHLDIWGRLELKKTVGTFPFAVIQSRRRQKGINPKQTRRRFRRLFAMELHFLAMLQEERGSIRCVAGCGDGKDACGYLTTPVVVTKKTHKCMLRRAVVSVYLSILSFLVSYMCRTVPESRKKIPVFG</sequence>
<dbReference type="AlphaFoldDB" id="A0AAV7RYK7"/>
<keyword evidence="1" id="KW-0812">Transmembrane</keyword>
<evidence type="ECO:0000256" key="1">
    <source>
        <dbReference type="SAM" id="Phobius"/>
    </source>
</evidence>
<evidence type="ECO:0000313" key="3">
    <source>
        <dbReference type="Proteomes" id="UP001066276"/>
    </source>
</evidence>
<dbReference type="Proteomes" id="UP001066276">
    <property type="component" value="Chromosome 5"/>
</dbReference>
<evidence type="ECO:0000313" key="2">
    <source>
        <dbReference type="EMBL" id="KAJ1156761.1"/>
    </source>
</evidence>
<gene>
    <name evidence="2" type="ORF">NDU88_009478</name>
</gene>
<feature type="transmembrane region" description="Helical" evidence="1">
    <location>
        <begin position="126"/>
        <end position="142"/>
    </location>
</feature>
<keyword evidence="1" id="KW-0472">Membrane</keyword>
<comment type="caution">
    <text evidence="2">The sequence shown here is derived from an EMBL/GenBank/DDBJ whole genome shotgun (WGS) entry which is preliminary data.</text>
</comment>